<dbReference type="OrthoDB" id="5551751at2759"/>
<protein>
    <submittedName>
        <fullName evidence="4">LANO_0B04478g1_1</fullName>
    </submittedName>
</protein>
<reference evidence="5" key="1">
    <citation type="submission" date="2016-03" db="EMBL/GenBank/DDBJ databases">
        <authorList>
            <person name="Devillers Hugo."/>
        </authorList>
    </citation>
    <scope>NUCLEOTIDE SEQUENCE [LARGE SCALE GENOMIC DNA]</scope>
</reference>
<feature type="domain" description="FAS1" evidence="3">
    <location>
        <begin position="110"/>
        <end position="276"/>
    </location>
</feature>
<dbReference type="InterPro" id="IPR040200">
    <property type="entry name" value="Mug57-like"/>
</dbReference>
<feature type="signal peptide" evidence="2">
    <location>
        <begin position="1"/>
        <end position="26"/>
    </location>
</feature>
<name>A0A1G4IXL1_9SACH</name>
<accession>A0A1G4IXL1</accession>
<evidence type="ECO:0000313" key="4">
    <source>
        <dbReference type="EMBL" id="SCU81890.1"/>
    </source>
</evidence>
<dbReference type="Proteomes" id="UP000189911">
    <property type="component" value="Chromosome B"/>
</dbReference>
<dbReference type="InterPro" id="IPR036378">
    <property type="entry name" value="FAS1_dom_sf"/>
</dbReference>
<feature type="chain" id="PRO_5009235764" evidence="2">
    <location>
        <begin position="27"/>
        <end position="279"/>
    </location>
</feature>
<dbReference type="AlphaFoldDB" id="A0A1G4IXL1"/>
<dbReference type="EMBL" id="LT598450">
    <property type="protein sequence ID" value="SCU81890.1"/>
    <property type="molecule type" value="Genomic_DNA"/>
</dbReference>
<gene>
    <name evidence="4" type="ORF">LANO_0B04478G</name>
</gene>
<dbReference type="PANTHER" id="PTHR28156">
    <property type="entry name" value="FAS1 DOMAIN-CONTAINING PROTEIN YDR262W"/>
    <property type="match status" value="1"/>
</dbReference>
<sequence>MRLSGLKSSFSAFCWIIGLSAFVVDAKNVAQLDILFDIESGKFKRQLPSTGYSAGMDDGFLKVRSARTVQPLNIYDLFEDKQLTKEEDPAKQKVFQGSEEGGSPKEVINPICLDSRLPSLNEISIFSSYLRDDLTISKIMGDPFENIIVFAPSDRAVESLPLKPWQFPTDIEALEAKSSDDATIDQAVNNNIMHFVKSHIATGASINKARAMKDCMHDSLVLRSFEFEGDENSGDIMLKKSKGEFYVASSTDHEFQKVRRVEHAQNGVVLVINKALISA</sequence>
<dbReference type="PANTHER" id="PTHR28156:SF1">
    <property type="entry name" value="FAS1 DOMAIN-CONTAINING PROTEIN YDR262W"/>
    <property type="match status" value="1"/>
</dbReference>
<evidence type="ECO:0000313" key="5">
    <source>
        <dbReference type="Proteomes" id="UP000189911"/>
    </source>
</evidence>
<organism evidence="4 5">
    <name type="scientific">Lachancea nothofagi CBS 11611</name>
    <dbReference type="NCBI Taxonomy" id="1266666"/>
    <lineage>
        <taxon>Eukaryota</taxon>
        <taxon>Fungi</taxon>
        <taxon>Dikarya</taxon>
        <taxon>Ascomycota</taxon>
        <taxon>Saccharomycotina</taxon>
        <taxon>Saccharomycetes</taxon>
        <taxon>Saccharomycetales</taxon>
        <taxon>Saccharomycetaceae</taxon>
        <taxon>Lachancea</taxon>
    </lineage>
</organism>
<keyword evidence="1 2" id="KW-0732">Signal</keyword>
<proteinExistence type="predicted"/>
<dbReference type="PROSITE" id="PS50213">
    <property type="entry name" value="FAS1"/>
    <property type="match status" value="1"/>
</dbReference>
<evidence type="ECO:0000256" key="1">
    <source>
        <dbReference type="ARBA" id="ARBA00022729"/>
    </source>
</evidence>
<dbReference type="SUPFAM" id="SSF82153">
    <property type="entry name" value="FAS1 domain"/>
    <property type="match status" value="1"/>
</dbReference>
<dbReference type="Gene3D" id="2.30.180.10">
    <property type="entry name" value="FAS1 domain"/>
    <property type="match status" value="1"/>
</dbReference>
<dbReference type="InterPro" id="IPR000782">
    <property type="entry name" value="FAS1_domain"/>
</dbReference>
<evidence type="ECO:0000256" key="2">
    <source>
        <dbReference type="SAM" id="SignalP"/>
    </source>
</evidence>
<keyword evidence="5" id="KW-1185">Reference proteome</keyword>
<evidence type="ECO:0000259" key="3">
    <source>
        <dbReference type="PROSITE" id="PS50213"/>
    </source>
</evidence>